<accession>A0A291INF2</accession>
<proteinExistence type="predicted"/>
<dbReference type="RefSeq" id="WP_064025321.1">
    <property type="nucleotide sequence ID" value="NZ_CP023669.1"/>
</dbReference>
<dbReference type="Pfam" id="PF09952">
    <property type="entry name" value="AbiEi_2"/>
    <property type="match status" value="1"/>
</dbReference>
<reference evidence="1 2" key="1">
    <citation type="submission" date="2016-03" db="EMBL/GenBank/DDBJ databases">
        <authorList>
            <person name="Heylen K."/>
            <person name="De Vos P."/>
            <person name="Vekeman B."/>
        </authorList>
    </citation>
    <scope>NUCLEOTIDE SEQUENCE [LARGE SCALE GENOMIC DNA]</scope>
    <source>
        <strain evidence="1 2">R-49807</strain>
    </source>
</reference>
<dbReference type="KEGG" id="mko:MKLM6_3677"/>
<dbReference type="Proteomes" id="UP000077734">
    <property type="component" value="Unassembled WGS sequence"/>
</dbReference>
<keyword evidence="2" id="KW-1185">Reference proteome</keyword>
<dbReference type="InterPro" id="IPR019238">
    <property type="entry name" value="AbiEi_2"/>
</dbReference>
<dbReference type="EMBL" id="LUUL01000053">
    <property type="protein sequence ID" value="OAI28874.1"/>
    <property type="molecule type" value="Genomic_DNA"/>
</dbReference>
<organism evidence="1 2">
    <name type="scientific">Methylomonas koyamae</name>
    <dbReference type="NCBI Taxonomy" id="702114"/>
    <lineage>
        <taxon>Bacteria</taxon>
        <taxon>Pseudomonadati</taxon>
        <taxon>Pseudomonadota</taxon>
        <taxon>Gammaproteobacteria</taxon>
        <taxon>Methylococcales</taxon>
        <taxon>Methylococcaceae</taxon>
        <taxon>Methylomonas</taxon>
    </lineage>
</organism>
<evidence type="ECO:0000313" key="2">
    <source>
        <dbReference type="Proteomes" id="UP000077734"/>
    </source>
</evidence>
<evidence type="ECO:0000313" key="1">
    <source>
        <dbReference type="EMBL" id="OAI28874.1"/>
    </source>
</evidence>
<dbReference type="AlphaFoldDB" id="A0A291INF2"/>
<protein>
    <submittedName>
        <fullName evidence="1">Uncharacterized protein</fullName>
    </submittedName>
</protein>
<comment type="caution">
    <text evidence="1">The sequence shown here is derived from an EMBL/GenBank/DDBJ whole genome shotgun (WGS) entry which is preliminary data.</text>
</comment>
<sequence>MKTTEIDLFDQAIDQLKRNTGFTIEINQFHRQYVDATGFIDTGANRIPIAIDIKKLVINSILPAIAHQFTRMAEHGLVVAHYINPLMAERLKEMGIWFIDTAGNAYINALPIYVYIKGNKPPEAQATKPTNRAFTPIGLKIVYALLCRPELVNAPYREIAQTATAALGTVALVFKDLIQLGYIVDMGGQGRRLKNRQKLLERWLIAYPEQLRPKLETGRYRAPDPNWWRIAPLHNLQAYWGGDVAADKLTHYLKPATITIYVMEEWASKLKVANRLRKDPSGDIEILNTFWDVEGEFNRTDVVHPILIYADLLASGDPRNLEVAQIIYEQELAEHFRED</sequence>
<name>A0A291INF2_9GAMM</name>
<gene>
    <name evidence="1" type="ORF">A1356_06110</name>
</gene>